<feature type="binding site" evidence="2">
    <location>
        <begin position="447"/>
        <end position="454"/>
    </location>
    <ligand>
        <name>ATP</name>
        <dbReference type="ChEBI" id="CHEBI:30616"/>
    </ligand>
</feature>
<evidence type="ECO:0000256" key="2">
    <source>
        <dbReference type="PIRSR" id="PIRSR640198-2"/>
    </source>
</evidence>
<gene>
    <name evidence="4" type="ORF">HNP32_000917</name>
</gene>
<evidence type="ECO:0000313" key="4">
    <source>
        <dbReference type="EMBL" id="MBB4797193.1"/>
    </source>
</evidence>
<name>A0A7W7N2B0_9CAUL</name>
<dbReference type="InterPro" id="IPR036597">
    <property type="entry name" value="Fido-like_dom_sf"/>
</dbReference>
<evidence type="ECO:0000256" key="1">
    <source>
        <dbReference type="PIRSR" id="PIRSR640198-1"/>
    </source>
</evidence>
<dbReference type="OrthoDB" id="9813719at2"/>
<comment type="caution">
    <text evidence="4">The sequence shown here is derived from an EMBL/GenBank/DDBJ whole genome shotgun (WGS) entry which is preliminary data.</text>
</comment>
<dbReference type="PROSITE" id="PS51459">
    <property type="entry name" value="FIDO"/>
    <property type="match status" value="1"/>
</dbReference>
<protein>
    <submittedName>
        <fullName evidence="4">Fido (Protein-threonine AMPylation protein)</fullName>
    </submittedName>
</protein>
<dbReference type="PANTHER" id="PTHR13504">
    <property type="entry name" value="FIDO DOMAIN-CONTAINING PROTEIN DDB_G0283145"/>
    <property type="match status" value="1"/>
</dbReference>
<dbReference type="Gene3D" id="1.10.3290.10">
    <property type="entry name" value="Fido-like domain"/>
    <property type="match status" value="1"/>
</dbReference>
<evidence type="ECO:0000259" key="3">
    <source>
        <dbReference type="PROSITE" id="PS51459"/>
    </source>
</evidence>
<sequence length="512" mass="57182">MATPQEKLADALEALHALQEQGRTVIRTQDLTRVQRERLTRQGFIRPVINGWYIPARPDETVGETTAWYASYWDFVSAYLEDRFGDAWSLSPEQSLLLHAEQWRVPEQLLVRSPRGRGQVTQFIHGSSVYDLRLPGAQDRDQTVLRNLRVYKVEAALIAAGPGVYATHPTEMRTVLAGQRDFSAVLERLLNGGHSVIAGRLAGACRNIGRDGEAVEILETMRAAGYDVRETDPFAGRLPGFVYRRDEPPASRRIRLMWQTLRDDIPARFPAPAHQAVAPRDYLQAVEDLYVTDAYHSLSIEGYRVDAALIDRVRRGDWNPESNDEDRRQRDALAARGYHDAFQAVKASVARVLEGQNAGRIADEDHRGWYRQLFGPSVTAGLIPAGALAGYRNGPVYIRGSRHTPLNPDAVRDAMGTLFELLDEEAEPSVRVVLGHFIFVYIHPYLDGNGRMGRFLMNLMFASGGYPWTVIPVQRRQAYMAALEQASVDQNIGPFADFLAGLIGETPPAAPA</sequence>
<dbReference type="AlphaFoldDB" id="A0A7W7N2B0"/>
<reference evidence="4 5" key="1">
    <citation type="submission" date="2020-08" db="EMBL/GenBank/DDBJ databases">
        <title>Functional genomics of gut bacteria from endangered species of beetles.</title>
        <authorList>
            <person name="Carlos-Shanley C."/>
        </authorList>
    </citation>
    <scope>NUCLEOTIDE SEQUENCE [LARGE SCALE GENOMIC DNA]</scope>
    <source>
        <strain evidence="4 5">S00123</strain>
    </source>
</reference>
<dbReference type="SUPFAM" id="SSF140931">
    <property type="entry name" value="Fic-like"/>
    <property type="match status" value="1"/>
</dbReference>
<dbReference type="InterPro" id="IPR040198">
    <property type="entry name" value="Fido_containing"/>
</dbReference>
<dbReference type="EMBL" id="JACHKY010000002">
    <property type="protein sequence ID" value="MBB4797193.1"/>
    <property type="molecule type" value="Genomic_DNA"/>
</dbReference>
<evidence type="ECO:0000313" key="5">
    <source>
        <dbReference type="Proteomes" id="UP000539957"/>
    </source>
</evidence>
<keyword evidence="5" id="KW-1185">Reference proteome</keyword>
<feature type="active site" evidence="1">
    <location>
        <position position="443"/>
    </location>
</feature>
<keyword evidence="2" id="KW-0547">Nucleotide-binding</keyword>
<dbReference type="Proteomes" id="UP000539957">
    <property type="component" value="Unassembled WGS sequence"/>
</dbReference>
<proteinExistence type="predicted"/>
<dbReference type="RefSeq" id="WP_114818132.1">
    <property type="nucleotide sequence ID" value="NZ_CP139996.1"/>
</dbReference>
<keyword evidence="2" id="KW-0067">ATP-binding</keyword>
<feature type="domain" description="Fido" evidence="3">
    <location>
        <begin position="361"/>
        <end position="501"/>
    </location>
</feature>
<dbReference type="PANTHER" id="PTHR13504:SF38">
    <property type="entry name" value="FIDO DOMAIN-CONTAINING PROTEIN"/>
    <property type="match status" value="1"/>
</dbReference>
<organism evidence="4 5">
    <name type="scientific">Brevundimonas bullata</name>
    <dbReference type="NCBI Taxonomy" id="13160"/>
    <lineage>
        <taxon>Bacteria</taxon>
        <taxon>Pseudomonadati</taxon>
        <taxon>Pseudomonadota</taxon>
        <taxon>Alphaproteobacteria</taxon>
        <taxon>Caulobacterales</taxon>
        <taxon>Caulobacteraceae</taxon>
        <taxon>Brevundimonas</taxon>
    </lineage>
</organism>
<dbReference type="Pfam" id="PF02661">
    <property type="entry name" value="Fic"/>
    <property type="match status" value="1"/>
</dbReference>
<accession>A0A7W7N2B0</accession>
<dbReference type="InterPro" id="IPR003812">
    <property type="entry name" value="Fido"/>
</dbReference>
<dbReference type="GO" id="GO:0005524">
    <property type="term" value="F:ATP binding"/>
    <property type="evidence" value="ECO:0007669"/>
    <property type="project" value="UniProtKB-KW"/>
</dbReference>